<dbReference type="EMBL" id="JAOZFE010000003">
    <property type="protein sequence ID" value="MCW0953105.1"/>
    <property type="molecule type" value="Genomic_DNA"/>
</dbReference>
<dbReference type="RefSeq" id="WP_264336065.1">
    <property type="nucleotide sequence ID" value="NZ_JAOZFE010000003.1"/>
</dbReference>
<protein>
    <recommendedName>
        <fullName evidence="1">Glucan-binding protein C/Surface antigen I/II V-domain domain-containing protein</fullName>
    </recommendedName>
</protein>
<accession>A0ABT3E3W0</accession>
<dbReference type="InterPro" id="IPR036234">
    <property type="entry name" value="SA_I/II_PAC_V_sf"/>
</dbReference>
<feature type="domain" description="Glucan-binding protein C/Surface antigen I/II V-domain" evidence="1">
    <location>
        <begin position="154"/>
        <end position="391"/>
    </location>
</feature>
<dbReference type="InterPro" id="IPR013574">
    <property type="entry name" value="Glucan-bd_C/Surface_Ag-I/II_V"/>
</dbReference>
<evidence type="ECO:0000259" key="1">
    <source>
        <dbReference type="Pfam" id="PF08363"/>
    </source>
</evidence>
<gene>
    <name evidence="2" type="ORF">OIT44_03330</name>
</gene>
<feature type="non-terminal residue" evidence="2">
    <location>
        <position position="474"/>
    </location>
</feature>
<organism evidence="2 3">
    <name type="scientific">Weissella ceti</name>
    <dbReference type="NCBI Taxonomy" id="759620"/>
    <lineage>
        <taxon>Bacteria</taxon>
        <taxon>Bacillati</taxon>
        <taxon>Bacillota</taxon>
        <taxon>Bacilli</taxon>
        <taxon>Lactobacillales</taxon>
        <taxon>Lactobacillaceae</taxon>
        <taxon>Weissella</taxon>
    </lineage>
</organism>
<reference evidence="2 3" key="1">
    <citation type="submission" date="2022-10" db="EMBL/GenBank/DDBJ databases">
        <title>Weissella fermenti sp. nov., isolated from fermented cabbage.</title>
        <authorList>
            <person name="Lee J.K."/>
            <person name="Baek J.H."/>
            <person name="Choi D.G."/>
            <person name="Kim J.M."/>
            <person name="Jeon C.O."/>
        </authorList>
    </citation>
    <scope>NUCLEOTIDE SEQUENCE [LARGE SCALE GENOMIC DNA]</scope>
    <source>
        <strain evidence="2 3">KACC 18534</strain>
    </source>
</reference>
<name>A0ABT3E3W0_9LACO</name>
<comment type="caution">
    <text evidence="2">The sequence shown here is derived from an EMBL/GenBank/DDBJ whole genome shotgun (WGS) entry which is preliminary data.</text>
</comment>
<sequence>MVSNKNLKKAMVIVGMTSVGAGTAMPVINGLVHADENTTKPNQKIGQPDYKTVDQKINDAKKQGMSIDVKEKTVKVSNKAEFDKAMKDGEQARDKQEKVLDKQIKEFGDWAGSDTGLEGTKPQDIQQELLIKKAPNTKLDLSAVNAKTKAVKIEHDDFSNVISGSAGRVVDSQYAYQVQAKEANNAVDGNIATATYTNIDASYGGKKIAKAIYTYKNLEKNNTGNQNAHPTIYIFNDLTDTVWYNNSNGITASVKYYDEQGNEISFKDKTAYFTIGSLNARYSETYSGGKLTKTGPAYHVESVELVKGGTLTKLAGSSIQAHGTKAYADVTNEGNEQTVTDNVVPKAWKGWDNATSLHRIIGAVALNLQGTGQDIHFYTQRENNKSTASTWATLSTTIDPSLPAPTGTFEKTKVVWDIEAPKAPVKAQVDQDGNVVTDNNVKITDKISYGLTAKIPEVDSKGNDIKTVSIVDPL</sequence>
<proteinExistence type="predicted"/>
<dbReference type="Gene3D" id="2.60.530.10">
    <property type="entry name" value="Major cell-surface adhesin PAc"/>
    <property type="match status" value="1"/>
</dbReference>
<dbReference type="SUPFAM" id="SSF74914">
    <property type="entry name" value="V-region of surface antigen I/II (SA I/II, PAC)"/>
    <property type="match status" value="1"/>
</dbReference>
<evidence type="ECO:0000313" key="3">
    <source>
        <dbReference type="Proteomes" id="UP001526225"/>
    </source>
</evidence>
<dbReference type="Proteomes" id="UP001526225">
    <property type="component" value="Unassembled WGS sequence"/>
</dbReference>
<keyword evidence="3" id="KW-1185">Reference proteome</keyword>
<dbReference type="Pfam" id="PF08363">
    <property type="entry name" value="GbpC"/>
    <property type="match status" value="1"/>
</dbReference>
<evidence type="ECO:0000313" key="2">
    <source>
        <dbReference type="EMBL" id="MCW0953105.1"/>
    </source>
</evidence>